<dbReference type="PANTHER" id="PTHR14918">
    <property type="entry name" value="KICSTOR COMPLEX PROTEIN SZT2"/>
    <property type="match status" value="1"/>
</dbReference>
<protein>
    <submittedName>
        <fullName evidence="2">Uncharacterized protein</fullName>
    </submittedName>
</protein>
<dbReference type="InterPro" id="IPR033228">
    <property type="entry name" value="SZT2"/>
</dbReference>
<keyword evidence="3" id="KW-1185">Reference proteome</keyword>
<feature type="compositionally biased region" description="Low complexity" evidence="1">
    <location>
        <begin position="189"/>
        <end position="213"/>
    </location>
</feature>
<evidence type="ECO:0000256" key="1">
    <source>
        <dbReference type="SAM" id="MobiDB-lite"/>
    </source>
</evidence>
<dbReference type="InParanoid" id="A0A2J7QPK6"/>
<comment type="caution">
    <text evidence="2">The sequence shown here is derived from an EMBL/GenBank/DDBJ whole genome shotgun (WGS) entry which is preliminary data.</text>
</comment>
<dbReference type="Proteomes" id="UP000235965">
    <property type="component" value="Unassembled WGS sequence"/>
</dbReference>
<dbReference type="OrthoDB" id="43547at2759"/>
<dbReference type="GO" id="GO:0005777">
    <property type="term" value="C:peroxisome"/>
    <property type="evidence" value="ECO:0007669"/>
    <property type="project" value="InterPro"/>
</dbReference>
<proteinExistence type="predicted"/>
<dbReference type="STRING" id="105785.A0A2J7QPK6"/>
<dbReference type="EMBL" id="NEVH01012088">
    <property type="protein sequence ID" value="PNF30516.1"/>
    <property type="molecule type" value="Genomic_DNA"/>
</dbReference>
<accession>A0A2J7QPK6</accession>
<evidence type="ECO:0000313" key="2">
    <source>
        <dbReference type="EMBL" id="PNF30516.1"/>
    </source>
</evidence>
<evidence type="ECO:0000313" key="3">
    <source>
        <dbReference type="Proteomes" id="UP000235965"/>
    </source>
</evidence>
<gene>
    <name evidence="2" type="ORF">B7P43_G09955</name>
</gene>
<dbReference type="AlphaFoldDB" id="A0A2J7QPK6"/>
<organism evidence="2 3">
    <name type="scientific">Cryptotermes secundus</name>
    <dbReference type="NCBI Taxonomy" id="105785"/>
    <lineage>
        <taxon>Eukaryota</taxon>
        <taxon>Metazoa</taxon>
        <taxon>Ecdysozoa</taxon>
        <taxon>Arthropoda</taxon>
        <taxon>Hexapoda</taxon>
        <taxon>Insecta</taxon>
        <taxon>Pterygota</taxon>
        <taxon>Neoptera</taxon>
        <taxon>Polyneoptera</taxon>
        <taxon>Dictyoptera</taxon>
        <taxon>Blattodea</taxon>
        <taxon>Blattoidea</taxon>
        <taxon>Termitoidae</taxon>
        <taxon>Kalotermitidae</taxon>
        <taxon>Cryptotermitinae</taxon>
        <taxon>Cryptotermes</taxon>
    </lineage>
</organism>
<feature type="region of interest" description="Disordered" evidence="1">
    <location>
        <begin position="188"/>
        <end position="214"/>
    </location>
</feature>
<sequence length="449" mass="51142">MPVFYLPANSSIPVLSASDSTCLQFAQFWKPICLLEPSVWKKWLHTHRIGLVLQHDRPLPRHLHVPNSSGRFQVIQCRQAAAALYSLLKDWSTFVLIENHSYVKLIYGDAEKPPTSFYIIRVTSKPPCVVINVAFLSGTPGYLRYKTVQQLKDHIAQLTFPQRPSAKEPSVRKVTCVKFRSTAYKSHQQQRQEQLQQQPKQQPQQLSPTQQPPRKWSDVNCCVLLQKPIEKILIRYERMPSDFGTVVFPDGTTPLAPGSQTKSRTAGGGLLTTLSRYLHHRRWVWAAQSGADVEEEAIARVLATITKMRLQEGFSFAHSTAGIINMVLEVQMKGETDCDAKRFEDGMDECHLEYEKWKNSLRPCVIQYVMFPPHTTSSNSKESGSEGDGTDEVEALEEGDGELQIITECWIEPQHGLVVNCPPERDYMELLPYYKLADVEHKKRKDCYA</sequence>
<dbReference type="PANTHER" id="PTHR14918:SF3">
    <property type="entry name" value="KICSTOR COMPLEX PROTEIN SZT2"/>
    <property type="match status" value="1"/>
</dbReference>
<reference evidence="2 3" key="1">
    <citation type="submission" date="2017-12" db="EMBL/GenBank/DDBJ databases">
        <title>Hemimetabolous genomes reveal molecular basis of termite eusociality.</title>
        <authorList>
            <person name="Harrison M.C."/>
            <person name="Jongepier E."/>
            <person name="Robertson H.M."/>
            <person name="Arning N."/>
            <person name="Bitard-Feildel T."/>
            <person name="Chao H."/>
            <person name="Childers C.P."/>
            <person name="Dinh H."/>
            <person name="Doddapaneni H."/>
            <person name="Dugan S."/>
            <person name="Gowin J."/>
            <person name="Greiner C."/>
            <person name="Han Y."/>
            <person name="Hu H."/>
            <person name="Hughes D.S.T."/>
            <person name="Huylmans A.-K."/>
            <person name="Kemena C."/>
            <person name="Kremer L.P.M."/>
            <person name="Lee S.L."/>
            <person name="Lopez-Ezquerra A."/>
            <person name="Mallet L."/>
            <person name="Monroy-Kuhn J.M."/>
            <person name="Moser A."/>
            <person name="Murali S.C."/>
            <person name="Muzny D.M."/>
            <person name="Otani S."/>
            <person name="Piulachs M.-D."/>
            <person name="Poelchau M."/>
            <person name="Qu J."/>
            <person name="Schaub F."/>
            <person name="Wada-Katsumata A."/>
            <person name="Worley K.C."/>
            <person name="Xie Q."/>
            <person name="Ylla G."/>
            <person name="Poulsen M."/>
            <person name="Gibbs R.A."/>
            <person name="Schal C."/>
            <person name="Richards S."/>
            <person name="Belles X."/>
            <person name="Korb J."/>
            <person name="Bornberg-Bauer E."/>
        </authorList>
    </citation>
    <scope>NUCLEOTIDE SEQUENCE [LARGE SCALE GENOMIC DNA]</scope>
    <source>
        <tissue evidence="2">Whole body</tissue>
    </source>
</reference>
<name>A0A2J7QPK6_9NEOP</name>